<evidence type="ECO:0000313" key="4">
    <source>
        <dbReference type="EMBL" id="SFK95702.1"/>
    </source>
</evidence>
<accession>A0A1I4DPY9</accession>
<dbReference type="InterPro" id="IPR057727">
    <property type="entry name" value="WCX_dom"/>
</dbReference>
<dbReference type="SUPFAM" id="SSF46785">
    <property type="entry name" value="Winged helix' DNA-binding domain"/>
    <property type="match status" value="1"/>
</dbReference>
<dbReference type="Pfam" id="PF08279">
    <property type="entry name" value="HTH_11"/>
    <property type="match status" value="1"/>
</dbReference>
<dbReference type="InterPro" id="IPR026881">
    <property type="entry name" value="WYL_dom"/>
</dbReference>
<dbReference type="PANTHER" id="PTHR34580:SF3">
    <property type="entry name" value="PROTEIN PAFB"/>
    <property type="match status" value="1"/>
</dbReference>
<protein>
    <submittedName>
        <fullName evidence="4">Predicted DNA-binding transcriptional regulator YafY, contains an HTH and WYL domains</fullName>
    </submittedName>
</protein>
<feature type="domain" description="WCX" evidence="3">
    <location>
        <begin position="237"/>
        <end position="295"/>
    </location>
</feature>
<gene>
    <name evidence="4" type="ORF">SAMN05421835_1542</name>
</gene>
<dbReference type="PANTHER" id="PTHR34580">
    <property type="match status" value="1"/>
</dbReference>
<feature type="domain" description="WYL" evidence="2">
    <location>
        <begin position="131"/>
        <end position="197"/>
    </location>
</feature>
<dbReference type="GO" id="GO:0003677">
    <property type="term" value="F:DNA binding"/>
    <property type="evidence" value="ECO:0007669"/>
    <property type="project" value="UniProtKB-KW"/>
</dbReference>
<dbReference type="Pfam" id="PF13280">
    <property type="entry name" value="WYL"/>
    <property type="match status" value="1"/>
</dbReference>
<dbReference type="AlphaFoldDB" id="A0A1I4DPY9"/>
<dbReference type="Pfam" id="PF25583">
    <property type="entry name" value="WCX"/>
    <property type="match status" value="1"/>
</dbReference>
<dbReference type="Gene3D" id="1.10.10.10">
    <property type="entry name" value="Winged helix-like DNA-binding domain superfamily/Winged helix DNA-binding domain"/>
    <property type="match status" value="1"/>
</dbReference>
<feature type="domain" description="Helix-turn-helix type 11" evidence="1">
    <location>
        <begin position="5"/>
        <end position="51"/>
    </location>
</feature>
<name>A0A1I4DPY9_9PSEU</name>
<evidence type="ECO:0000259" key="3">
    <source>
        <dbReference type="Pfam" id="PF25583"/>
    </source>
</evidence>
<dbReference type="InterPro" id="IPR036390">
    <property type="entry name" value="WH_DNA-bd_sf"/>
</dbReference>
<evidence type="ECO:0000259" key="1">
    <source>
        <dbReference type="Pfam" id="PF08279"/>
    </source>
</evidence>
<keyword evidence="5" id="KW-1185">Reference proteome</keyword>
<keyword evidence="4" id="KW-0238">DNA-binding</keyword>
<sequence>MSTLASRPSWTNRELAAELQVTERTVRRDIAGLRDLGYSIQSDPDPWGGYRLGGGTSLPPLPLDDDEALAVVVALQEAALSGLLGHDRAAFTALAKLQRLLPPRMAARLEGFLGIVVHTPRVAEEPVTPAVLLTLATACRAREALRITYRDRRENLTSREVAPWQLVRTRNRWYLVALDNSKHEWRTFRADRVIEAQLTGRLANLVEPPDAARMVSEMLLAEYPFYATVQAEIDFGRAQRLVPPGAGSLEPDGAERTLITFGGHSLEEIAVRVLQLGTRVRIIEPVELKGALHAWMGTVIADGPES</sequence>
<dbReference type="EMBL" id="FORP01000054">
    <property type="protein sequence ID" value="SFK95702.1"/>
    <property type="molecule type" value="Genomic_DNA"/>
</dbReference>
<dbReference type="InterPro" id="IPR036388">
    <property type="entry name" value="WH-like_DNA-bd_sf"/>
</dbReference>
<dbReference type="PROSITE" id="PS52050">
    <property type="entry name" value="WYL"/>
    <property type="match status" value="1"/>
</dbReference>
<dbReference type="Proteomes" id="UP000199025">
    <property type="component" value="Unassembled WGS sequence"/>
</dbReference>
<organism evidence="4 5">
    <name type="scientific">Amycolatopsis sacchari</name>
    <dbReference type="NCBI Taxonomy" id="115433"/>
    <lineage>
        <taxon>Bacteria</taxon>
        <taxon>Bacillati</taxon>
        <taxon>Actinomycetota</taxon>
        <taxon>Actinomycetes</taxon>
        <taxon>Pseudonocardiales</taxon>
        <taxon>Pseudonocardiaceae</taxon>
        <taxon>Amycolatopsis</taxon>
    </lineage>
</organism>
<proteinExistence type="predicted"/>
<evidence type="ECO:0000313" key="5">
    <source>
        <dbReference type="Proteomes" id="UP000199025"/>
    </source>
</evidence>
<reference evidence="4 5" key="1">
    <citation type="submission" date="2016-10" db="EMBL/GenBank/DDBJ databases">
        <authorList>
            <person name="de Groot N.N."/>
        </authorList>
    </citation>
    <scope>NUCLEOTIDE SEQUENCE [LARGE SCALE GENOMIC DNA]</scope>
    <source>
        <strain evidence="4 5">DSM 44468</strain>
    </source>
</reference>
<dbReference type="InterPro" id="IPR051534">
    <property type="entry name" value="CBASS_pafABC_assoc_protein"/>
</dbReference>
<evidence type="ECO:0000259" key="2">
    <source>
        <dbReference type="Pfam" id="PF13280"/>
    </source>
</evidence>
<dbReference type="InterPro" id="IPR013196">
    <property type="entry name" value="HTH_11"/>
</dbReference>
<dbReference type="STRING" id="115433.SAMN05421835_1542"/>